<gene>
    <name evidence="2" type="ORF">GUITHDRAFT_150198</name>
</gene>
<dbReference type="Proteomes" id="UP000011087">
    <property type="component" value="Unassembled WGS sequence"/>
</dbReference>
<dbReference type="HOGENOM" id="CLU_1346323_0_0_1"/>
<sequence>MQAATGDRANDYAGHCETASPNSDTPFNVSTSSNQETLKNFSSLSEDDDLHSQVEKMRGYLDYYCDQVNLLKKMVEARDSTAAQTEAEAKEYRRQEKLRKLKTTSKAIASANNWWARSHAIRIPYRMHSKFDNQVGASHQSIIQDSNFHNKVAPDQQNIAEEEYENKERENAERQKEKGKKKEREKERENQLENPTESQEGNEN</sequence>
<evidence type="ECO:0000313" key="4">
    <source>
        <dbReference type="Proteomes" id="UP000011087"/>
    </source>
</evidence>
<protein>
    <submittedName>
        <fullName evidence="2 3">Uncharacterized protein</fullName>
    </submittedName>
</protein>
<reference evidence="2 4" key="1">
    <citation type="journal article" date="2012" name="Nature">
        <title>Algal genomes reveal evolutionary mosaicism and the fate of nucleomorphs.</title>
        <authorList>
            <consortium name="DOE Joint Genome Institute"/>
            <person name="Curtis B.A."/>
            <person name="Tanifuji G."/>
            <person name="Burki F."/>
            <person name="Gruber A."/>
            <person name="Irimia M."/>
            <person name="Maruyama S."/>
            <person name="Arias M.C."/>
            <person name="Ball S.G."/>
            <person name="Gile G.H."/>
            <person name="Hirakawa Y."/>
            <person name="Hopkins J.F."/>
            <person name="Kuo A."/>
            <person name="Rensing S.A."/>
            <person name="Schmutz J."/>
            <person name="Symeonidi A."/>
            <person name="Elias M."/>
            <person name="Eveleigh R.J."/>
            <person name="Herman E.K."/>
            <person name="Klute M.J."/>
            <person name="Nakayama T."/>
            <person name="Obornik M."/>
            <person name="Reyes-Prieto A."/>
            <person name="Armbrust E.V."/>
            <person name="Aves S.J."/>
            <person name="Beiko R.G."/>
            <person name="Coutinho P."/>
            <person name="Dacks J.B."/>
            <person name="Durnford D.G."/>
            <person name="Fast N.M."/>
            <person name="Green B.R."/>
            <person name="Grisdale C.J."/>
            <person name="Hempel F."/>
            <person name="Henrissat B."/>
            <person name="Hoppner M.P."/>
            <person name="Ishida K."/>
            <person name="Kim E."/>
            <person name="Koreny L."/>
            <person name="Kroth P.G."/>
            <person name="Liu Y."/>
            <person name="Malik S.B."/>
            <person name="Maier U.G."/>
            <person name="McRose D."/>
            <person name="Mock T."/>
            <person name="Neilson J.A."/>
            <person name="Onodera N.T."/>
            <person name="Poole A.M."/>
            <person name="Pritham E.J."/>
            <person name="Richards T.A."/>
            <person name="Rocap G."/>
            <person name="Roy S.W."/>
            <person name="Sarai C."/>
            <person name="Schaack S."/>
            <person name="Shirato S."/>
            <person name="Slamovits C.H."/>
            <person name="Spencer D.F."/>
            <person name="Suzuki S."/>
            <person name="Worden A.Z."/>
            <person name="Zauner S."/>
            <person name="Barry K."/>
            <person name="Bell C."/>
            <person name="Bharti A.K."/>
            <person name="Crow J.A."/>
            <person name="Grimwood J."/>
            <person name="Kramer R."/>
            <person name="Lindquist E."/>
            <person name="Lucas S."/>
            <person name="Salamov A."/>
            <person name="McFadden G.I."/>
            <person name="Lane C.E."/>
            <person name="Keeling P.J."/>
            <person name="Gray M.W."/>
            <person name="Grigoriev I.V."/>
            <person name="Archibald J.M."/>
        </authorList>
    </citation>
    <scope>NUCLEOTIDE SEQUENCE</scope>
    <source>
        <strain evidence="2 4">CCMP2712</strain>
    </source>
</reference>
<evidence type="ECO:0000313" key="3">
    <source>
        <dbReference type="EnsemblProtists" id="EKX54246"/>
    </source>
</evidence>
<name>L1K063_GUITC</name>
<dbReference type="KEGG" id="gtt:GUITHDRAFT_150198"/>
<organism evidence="2">
    <name type="scientific">Guillardia theta (strain CCMP2712)</name>
    <name type="common">Cryptophyte</name>
    <dbReference type="NCBI Taxonomy" id="905079"/>
    <lineage>
        <taxon>Eukaryota</taxon>
        <taxon>Cryptophyceae</taxon>
        <taxon>Pyrenomonadales</taxon>
        <taxon>Geminigeraceae</taxon>
        <taxon>Guillardia</taxon>
    </lineage>
</organism>
<keyword evidence="4" id="KW-1185">Reference proteome</keyword>
<feature type="region of interest" description="Disordered" evidence="1">
    <location>
        <begin position="148"/>
        <end position="204"/>
    </location>
</feature>
<dbReference type="PaxDb" id="55529-EKX54246"/>
<dbReference type="GeneID" id="17310707"/>
<feature type="compositionally biased region" description="Basic and acidic residues" evidence="1">
    <location>
        <begin position="166"/>
        <end position="191"/>
    </location>
</feature>
<reference evidence="4" key="2">
    <citation type="submission" date="2012-11" db="EMBL/GenBank/DDBJ databases">
        <authorList>
            <person name="Kuo A."/>
            <person name="Curtis B.A."/>
            <person name="Tanifuji G."/>
            <person name="Burki F."/>
            <person name="Gruber A."/>
            <person name="Irimia M."/>
            <person name="Maruyama S."/>
            <person name="Arias M.C."/>
            <person name="Ball S.G."/>
            <person name="Gile G.H."/>
            <person name="Hirakawa Y."/>
            <person name="Hopkins J.F."/>
            <person name="Rensing S.A."/>
            <person name="Schmutz J."/>
            <person name="Symeonidi A."/>
            <person name="Elias M."/>
            <person name="Eveleigh R.J."/>
            <person name="Herman E.K."/>
            <person name="Klute M.J."/>
            <person name="Nakayama T."/>
            <person name="Obornik M."/>
            <person name="Reyes-Prieto A."/>
            <person name="Armbrust E.V."/>
            <person name="Aves S.J."/>
            <person name="Beiko R.G."/>
            <person name="Coutinho P."/>
            <person name="Dacks J.B."/>
            <person name="Durnford D.G."/>
            <person name="Fast N.M."/>
            <person name="Green B.R."/>
            <person name="Grisdale C."/>
            <person name="Hempe F."/>
            <person name="Henrissat B."/>
            <person name="Hoppner M.P."/>
            <person name="Ishida K.-I."/>
            <person name="Kim E."/>
            <person name="Koreny L."/>
            <person name="Kroth P.G."/>
            <person name="Liu Y."/>
            <person name="Malik S.-B."/>
            <person name="Maier U.G."/>
            <person name="McRose D."/>
            <person name="Mock T."/>
            <person name="Neilson J.A."/>
            <person name="Onodera N.T."/>
            <person name="Poole A.M."/>
            <person name="Pritham E.J."/>
            <person name="Richards T.A."/>
            <person name="Rocap G."/>
            <person name="Roy S.W."/>
            <person name="Sarai C."/>
            <person name="Schaack S."/>
            <person name="Shirato S."/>
            <person name="Slamovits C.H."/>
            <person name="Spencer D.F."/>
            <person name="Suzuki S."/>
            <person name="Worden A.Z."/>
            <person name="Zauner S."/>
            <person name="Barry K."/>
            <person name="Bell C."/>
            <person name="Bharti A.K."/>
            <person name="Crow J.A."/>
            <person name="Grimwood J."/>
            <person name="Kramer R."/>
            <person name="Lindquist E."/>
            <person name="Lucas S."/>
            <person name="Salamov A."/>
            <person name="McFadden G.I."/>
            <person name="Lane C.E."/>
            <person name="Keeling P.J."/>
            <person name="Gray M.W."/>
            <person name="Grigoriev I.V."/>
            <person name="Archibald J.M."/>
        </authorList>
    </citation>
    <scope>NUCLEOTIDE SEQUENCE</scope>
    <source>
        <strain evidence="4">CCMP2712</strain>
    </source>
</reference>
<dbReference type="AlphaFoldDB" id="L1K063"/>
<evidence type="ECO:0000256" key="1">
    <source>
        <dbReference type="SAM" id="MobiDB-lite"/>
    </source>
</evidence>
<feature type="compositionally biased region" description="Polar residues" evidence="1">
    <location>
        <begin position="148"/>
        <end position="159"/>
    </location>
</feature>
<dbReference type="EMBL" id="JH992968">
    <property type="protein sequence ID" value="EKX54246.1"/>
    <property type="molecule type" value="Genomic_DNA"/>
</dbReference>
<feature type="compositionally biased region" description="Polar residues" evidence="1">
    <location>
        <begin position="192"/>
        <end position="204"/>
    </location>
</feature>
<evidence type="ECO:0000313" key="2">
    <source>
        <dbReference type="EMBL" id="EKX54246.1"/>
    </source>
</evidence>
<proteinExistence type="predicted"/>
<feature type="compositionally biased region" description="Polar residues" evidence="1">
    <location>
        <begin position="19"/>
        <end position="34"/>
    </location>
</feature>
<reference evidence="3" key="3">
    <citation type="submission" date="2016-03" db="UniProtKB">
        <authorList>
            <consortium name="EnsemblProtists"/>
        </authorList>
    </citation>
    <scope>IDENTIFICATION</scope>
</reference>
<accession>L1K063</accession>
<feature type="region of interest" description="Disordered" evidence="1">
    <location>
        <begin position="1"/>
        <end position="34"/>
    </location>
</feature>
<dbReference type="EnsemblProtists" id="EKX54246">
    <property type="protein sequence ID" value="EKX54246"/>
    <property type="gene ID" value="GUITHDRAFT_150198"/>
</dbReference>
<dbReference type="RefSeq" id="XP_005841226.1">
    <property type="nucleotide sequence ID" value="XM_005841169.1"/>
</dbReference>
<feature type="non-terminal residue" evidence="2">
    <location>
        <position position="204"/>
    </location>
</feature>